<name>A0ABT1PRL8_9ACTN</name>
<comment type="caution">
    <text evidence="2">The sequence shown here is derived from an EMBL/GenBank/DDBJ whole genome shotgun (WGS) entry which is preliminary data.</text>
</comment>
<reference evidence="2" key="1">
    <citation type="submission" date="2022-06" db="EMBL/GenBank/DDBJ databases">
        <title>Draft genome sequence of Streptomyces sp. RB6PN25 isolated from peat swamp forest in Thailand.</title>
        <authorList>
            <person name="Duangmal K."/>
            <person name="Klaysubun C."/>
        </authorList>
    </citation>
    <scope>NUCLEOTIDE SEQUENCE</scope>
    <source>
        <strain evidence="2">RB6PN25</strain>
    </source>
</reference>
<feature type="compositionally biased region" description="Low complexity" evidence="1">
    <location>
        <begin position="64"/>
        <end position="74"/>
    </location>
</feature>
<protein>
    <recommendedName>
        <fullName evidence="4">Secreted protein</fullName>
    </recommendedName>
</protein>
<evidence type="ECO:0008006" key="4">
    <source>
        <dbReference type="Google" id="ProtNLM"/>
    </source>
</evidence>
<evidence type="ECO:0000256" key="1">
    <source>
        <dbReference type="SAM" id="MobiDB-lite"/>
    </source>
</evidence>
<evidence type="ECO:0000313" key="2">
    <source>
        <dbReference type="EMBL" id="MCQ4080313.1"/>
    </source>
</evidence>
<dbReference type="RefSeq" id="WP_255919200.1">
    <property type="nucleotide sequence ID" value="NZ_JANFNG010000003.1"/>
</dbReference>
<accession>A0ABT1PRL8</accession>
<sequence>MRKFQQVAVVAAAAVGGLSTIGAGVSFSDAPHVGYNGAASEQGRTAMQPHMAAPQAQLPPPQQGPLLAPQLSPQFAPDLQPQVSPQLAPPREQDNLFHPYQECSPQAVLEANVPVGLLATPETNGEACSQSVSPFIHH</sequence>
<proteinExistence type="predicted"/>
<feature type="region of interest" description="Disordered" evidence="1">
    <location>
        <begin position="36"/>
        <end position="97"/>
    </location>
</feature>
<dbReference type="EMBL" id="JANFNG010000003">
    <property type="protein sequence ID" value="MCQ4080313.1"/>
    <property type="molecule type" value="Genomic_DNA"/>
</dbReference>
<organism evidence="2 3">
    <name type="scientific">Streptomyces humicola</name>
    <dbReference type="NCBI Taxonomy" id="2953240"/>
    <lineage>
        <taxon>Bacteria</taxon>
        <taxon>Bacillati</taxon>
        <taxon>Actinomycetota</taxon>
        <taxon>Actinomycetes</taxon>
        <taxon>Kitasatosporales</taxon>
        <taxon>Streptomycetaceae</taxon>
        <taxon>Streptomyces</taxon>
    </lineage>
</organism>
<gene>
    <name evidence="2" type="ORF">NGB36_06805</name>
</gene>
<dbReference type="Proteomes" id="UP001057702">
    <property type="component" value="Unassembled WGS sequence"/>
</dbReference>
<keyword evidence="3" id="KW-1185">Reference proteome</keyword>
<evidence type="ECO:0000313" key="3">
    <source>
        <dbReference type="Proteomes" id="UP001057702"/>
    </source>
</evidence>